<dbReference type="GO" id="GO:0008107">
    <property type="term" value="F:galactoside 2-alpha-L-fucosyltransferase activity"/>
    <property type="evidence" value="ECO:0007669"/>
    <property type="project" value="InterPro"/>
</dbReference>
<dbReference type="OrthoDB" id="639736at2"/>
<accession>A0A4Z0QJ38</accession>
<keyword evidence="4" id="KW-1185">Reference proteome</keyword>
<dbReference type="Pfam" id="PF01531">
    <property type="entry name" value="Glyco_transf_11"/>
    <property type="match status" value="1"/>
</dbReference>
<evidence type="ECO:0008006" key="5">
    <source>
        <dbReference type="Google" id="ProtNLM"/>
    </source>
</evidence>
<sequence length="311" mass="34486">MVSWVRPPAPSSVPSYPLLAVVILVKRTGQLGNRLFLFAHFLANAAEYGYELANPSFGGYAPFFEATATGNFGGLPVRLHAFRQSGLDRLLNLVQHPRAFGLLQSASRLLPRRAALLTDQAGQDYDLNQPAYLAAARSGLVLAHGWQFRDKRNFARHGALLRQLFAPIETHRLAVAALLSALRQTADVVVGVHIRRGDYATYNNGAYYYDNATYARAMRAVQEQLPASRRVVFLLCSNEELNFADFAGLRVHAATGHFVEDLYALAGCDYVVGPPSSYSMWASFYGQVPLLHLEQPNQDLRLQDFAVFLDQ</sequence>
<dbReference type="PANTHER" id="PTHR11927">
    <property type="entry name" value="GALACTOSIDE 2-L-FUCOSYLTRANSFERASE"/>
    <property type="match status" value="1"/>
</dbReference>
<keyword evidence="1" id="KW-0328">Glycosyltransferase</keyword>
<name>A0A4Z0QJ38_9BACT</name>
<evidence type="ECO:0000256" key="2">
    <source>
        <dbReference type="ARBA" id="ARBA00022679"/>
    </source>
</evidence>
<protein>
    <recommendedName>
        <fullName evidence="5">Alpha-1,2-fucosyltransferase</fullName>
    </recommendedName>
</protein>
<dbReference type="PANTHER" id="PTHR11927:SF9">
    <property type="entry name" value="L-FUCOSYLTRANSFERASE"/>
    <property type="match status" value="1"/>
</dbReference>
<dbReference type="GO" id="GO:0005975">
    <property type="term" value="P:carbohydrate metabolic process"/>
    <property type="evidence" value="ECO:0007669"/>
    <property type="project" value="InterPro"/>
</dbReference>
<dbReference type="EMBL" id="SRMB01000001">
    <property type="protein sequence ID" value="TGE29293.1"/>
    <property type="molecule type" value="Genomic_DNA"/>
</dbReference>
<keyword evidence="2" id="KW-0808">Transferase</keyword>
<evidence type="ECO:0000313" key="3">
    <source>
        <dbReference type="EMBL" id="TGE29293.1"/>
    </source>
</evidence>
<dbReference type="GO" id="GO:0016020">
    <property type="term" value="C:membrane"/>
    <property type="evidence" value="ECO:0007669"/>
    <property type="project" value="InterPro"/>
</dbReference>
<gene>
    <name evidence="3" type="ORF">E5K02_07515</name>
</gene>
<dbReference type="Proteomes" id="UP000298471">
    <property type="component" value="Unassembled WGS sequence"/>
</dbReference>
<proteinExistence type="predicted"/>
<evidence type="ECO:0000313" key="4">
    <source>
        <dbReference type="Proteomes" id="UP000298471"/>
    </source>
</evidence>
<organism evidence="3 4">
    <name type="scientific">Hymenobacter metallicola</name>
    <dbReference type="NCBI Taxonomy" id="2563114"/>
    <lineage>
        <taxon>Bacteria</taxon>
        <taxon>Pseudomonadati</taxon>
        <taxon>Bacteroidota</taxon>
        <taxon>Cytophagia</taxon>
        <taxon>Cytophagales</taxon>
        <taxon>Hymenobacteraceae</taxon>
        <taxon>Hymenobacter</taxon>
    </lineage>
</organism>
<comment type="caution">
    <text evidence="3">The sequence shown here is derived from an EMBL/GenBank/DDBJ whole genome shotgun (WGS) entry which is preliminary data.</text>
</comment>
<evidence type="ECO:0000256" key="1">
    <source>
        <dbReference type="ARBA" id="ARBA00022676"/>
    </source>
</evidence>
<dbReference type="InterPro" id="IPR002516">
    <property type="entry name" value="Glyco_trans_11"/>
</dbReference>
<dbReference type="AlphaFoldDB" id="A0A4Z0QJ38"/>
<reference evidence="3 4" key="1">
    <citation type="submission" date="2019-04" db="EMBL/GenBank/DDBJ databases">
        <authorList>
            <person name="Feng G."/>
            <person name="Zhang J."/>
            <person name="Zhu H."/>
        </authorList>
    </citation>
    <scope>NUCLEOTIDE SEQUENCE [LARGE SCALE GENOMIC DNA]</scope>
    <source>
        <strain evidence="3 4">9PBR-1</strain>
    </source>
</reference>